<dbReference type="AlphaFoldDB" id="A0AAW1SRE5"/>
<evidence type="ECO:0000313" key="3">
    <source>
        <dbReference type="EMBL" id="KAK9854499.1"/>
    </source>
</evidence>
<dbReference type="InterPro" id="IPR015797">
    <property type="entry name" value="NUDIX_hydrolase-like_dom_sf"/>
</dbReference>
<dbReference type="CDD" id="cd03676">
    <property type="entry name" value="NUDIX_Tnr3_like"/>
    <property type="match status" value="1"/>
</dbReference>
<evidence type="ECO:0000259" key="2">
    <source>
        <dbReference type="PROSITE" id="PS51462"/>
    </source>
</evidence>
<dbReference type="FunFam" id="3.90.79.10:FF:000019">
    <property type="entry name" value="Thiamin pyrophosphokinase, putative"/>
    <property type="match status" value="1"/>
</dbReference>
<dbReference type="PROSITE" id="PS51462">
    <property type="entry name" value="NUDIX"/>
    <property type="match status" value="1"/>
</dbReference>
<evidence type="ECO:0000313" key="4">
    <source>
        <dbReference type="Proteomes" id="UP001485043"/>
    </source>
</evidence>
<evidence type="ECO:0000256" key="1">
    <source>
        <dbReference type="ARBA" id="ARBA00003778"/>
    </source>
</evidence>
<comment type="function">
    <text evidence="1">Probably mediates the hydrolysis of some nucleoside diphosphate derivatives.</text>
</comment>
<dbReference type="Proteomes" id="UP001485043">
    <property type="component" value="Unassembled WGS sequence"/>
</dbReference>
<comment type="caution">
    <text evidence="3">The sequence shown here is derived from an EMBL/GenBank/DDBJ whole genome shotgun (WGS) entry which is preliminary data.</text>
</comment>
<dbReference type="PANTHER" id="PTHR13622">
    <property type="entry name" value="THIAMIN PYROPHOSPHOKINASE"/>
    <property type="match status" value="1"/>
</dbReference>
<dbReference type="InterPro" id="IPR031804">
    <property type="entry name" value="DUF4743"/>
</dbReference>
<protein>
    <recommendedName>
        <fullName evidence="2">Nudix hydrolase domain-containing protein</fullName>
    </recommendedName>
</protein>
<dbReference type="Pfam" id="PF15916">
    <property type="entry name" value="DUF4743"/>
    <property type="match status" value="1"/>
</dbReference>
<dbReference type="Gene3D" id="3.90.79.10">
    <property type="entry name" value="Nucleoside Triphosphate Pyrophosphohydrolase"/>
    <property type="match status" value="1"/>
</dbReference>
<accession>A0AAW1SRE5</accession>
<organism evidence="3 4">
    <name type="scientific">Apatococcus fuscideae</name>
    <dbReference type="NCBI Taxonomy" id="2026836"/>
    <lineage>
        <taxon>Eukaryota</taxon>
        <taxon>Viridiplantae</taxon>
        <taxon>Chlorophyta</taxon>
        <taxon>core chlorophytes</taxon>
        <taxon>Trebouxiophyceae</taxon>
        <taxon>Chlorellales</taxon>
        <taxon>Chlorellaceae</taxon>
        <taxon>Apatococcus</taxon>
    </lineage>
</organism>
<dbReference type="InterPro" id="IPR000086">
    <property type="entry name" value="NUDIX_hydrolase_dom"/>
</dbReference>
<dbReference type="EMBL" id="JALJOV010001095">
    <property type="protein sequence ID" value="KAK9854499.1"/>
    <property type="molecule type" value="Genomic_DNA"/>
</dbReference>
<sequence length="279" mass="30814">MSSGRLSPARAVWQGNLDGFLERIRENNSADGKTGLGTLSVRDKCIGLVKPEYELKSAVCWSAIWCHGGAAPARSHQGWRNELYPVSESFHEGPLLLVERAAATYLGIKAYGVHINGWSRTQQGIELWVARRSLTKEKWPGKLDHLAAGGQPHGLSCMENVVKECGEEASIPPELAQTAIPTGAVSYTADQPEGCKRDVLFVYDLELPEDFQPSPRDGEVESFQRLPLQQVGELISSTQDFKINCNLVIIDFLVRHGFITPEHTRYLELVSGLRQGDCS</sequence>
<dbReference type="PANTHER" id="PTHR13622:SF8">
    <property type="entry name" value="THIAMIN PYROPHOSPHOKINASE 1"/>
    <property type="match status" value="1"/>
</dbReference>
<gene>
    <name evidence="3" type="ORF">WJX84_007700</name>
</gene>
<reference evidence="3 4" key="1">
    <citation type="journal article" date="2024" name="Nat. Commun.">
        <title>Phylogenomics reveals the evolutionary origins of lichenization in chlorophyte algae.</title>
        <authorList>
            <person name="Puginier C."/>
            <person name="Libourel C."/>
            <person name="Otte J."/>
            <person name="Skaloud P."/>
            <person name="Haon M."/>
            <person name="Grisel S."/>
            <person name="Petersen M."/>
            <person name="Berrin J.G."/>
            <person name="Delaux P.M."/>
            <person name="Dal Grande F."/>
            <person name="Keller J."/>
        </authorList>
    </citation>
    <scope>NUCLEOTIDE SEQUENCE [LARGE SCALE GENOMIC DNA]</scope>
    <source>
        <strain evidence="3 4">SAG 2523</strain>
    </source>
</reference>
<name>A0AAW1SRE5_9CHLO</name>
<dbReference type="SUPFAM" id="SSF55811">
    <property type="entry name" value="Nudix"/>
    <property type="match status" value="1"/>
</dbReference>
<feature type="domain" description="Nudix hydrolase" evidence="2">
    <location>
        <begin position="110"/>
        <end position="251"/>
    </location>
</feature>
<keyword evidence="4" id="KW-1185">Reference proteome</keyword>
<dbReference type="GO" id="GO:0044715">
    <property type="term" value="F:8-oxo-dGDP phosphatase activity"/>
    <property type="evidence" value="ECO:0007669"/>
    <property type="project" value="TreeGrafter"/>
</dbReference>
<proteinExistence type="predicted"/>